<sequence>MELSLQSLSPENYQELKALIAKEYAQPMTPQLMYAWRANSLSLNPCGACNVSRRHCIPSSSASSSLVACAFCAENNLRCEKEATELYVRITQRFQRRISIQDFHRILSDILRETPHMQKSNAPSGLVQDTSPVKPAPTISSVDYPDAARSTVHTTALVPQAVTVLNNSNVQSPWVQRPVSQKPVKYHYYYPQNQEGTKKPGTTAMFMPTPPAPPTWQAAAPQRDEGSSDTDRIRWLEALVKNLRMERSKAEAEVKRKDREINSLKAERDARLSANQSVSSSAVVQASSSTDASRIRGLERGLEQLSAEKQEEAKRKDAEIASLKADRDRIRFECDAELSAMRSALLNERSRSLVLEQRMTGIEPFPNFMATGSIPANASTSPS</sequence>
<feature type="compositionally biased region" description="Polar residues" evidence="2">
    <location>
        <begin position="117"/>
        <end position="131"/>
    </location>
</feature>
<dbReference type="EMBL" id="KN881233">
    <property type="protein sequence ID" value="KIY60813.1"/>
    <property type="molecule type" value="Genomic_DNA"/>
</dbReference>
<evidence type="ECO:0000256" key="2">
    <source>
        <dbReference type="SAM" id="MobiDB-lite"/>
    </source>
</evidence>
<feature type="coiled-coil region" evidence="1">
    <location>
        <begin position="233"/>
        <end position="267"/>
    </location>
</feature>
<evidence type="ECO:0000313" key="3">
    <source>
        <dbReference type="EMBL" id="KIY60813.1"/>
    </source>
</evidence>
<feature type="region of interest" description="Disordered" evidence="2">
    <location>
        <begin position="117"/>
        <end position="142"/>
    </location>
</feature>
<keyword evidence="1" id="KW-0175">Coiled coil</keyword>
<proteinExistence type="predicted"/>
<feature type="region of interest" description="Disordered" evidence="2">
    <location>
        <begin position="267"/>
        <end position="295"/>
    </location>
</feature>
<evidence type="ECO:0000313" key="4">
    <source>
        <dbReference type="Proteomes" id="UP000054007"/>
    </source>
</evidence>
<protein>
    <submittedName>
        <fullName evidence="3">Uncharacterized protein</fullName>
    </submittedName>
</protein>
<reference evidence="3 4" key="1">
    <citation type="journal article" date="2015" name="Fungal Genet. Biol.">
        <title>Evolution of novel wood decay mechanisms in Agaricales revealed by the genome sequences of Fistulina hepatica and Cylindrobasidium torrendii.</title>
        <authorList>
            <person name="Floudas D."/>
            <person name="Held B.W."/>
            <person name="Riley R."/>
            <person name="Nagy L.G."/>
            <person name="Koehler G."/>
            <person name="Ransdell A.S."/>
            <person name="Younus H."/>
            <person name="Chow J."/>
            <person name="Chiniquy J."/>
            <person name="Lipzen A."/>
            <person name="Tritt A."/>
            <person name="Sun H."/>
            <person name="Haridas S."/>
            <person name="LaButti K."/>
            <person name="Ohm R.A."/>
            <person name="Kues U."/>
            <person name="Blanchette R.A."/>
            <person name="Grigoriev I.V."/>
            <person name="Minto R.E."/>
            <person name="Hibbett D.S."/>
        </authorList>
    </citation>
    <scope>NUCLEOTIDE SEQUENCE [LARGE SCALE GENOMIC DNA]</scope>
    <source>
        <strain evidence="3 4">FP15055 ss-10</strain>
    </source>
</reference>
<dbReference type="Proteomes" id="UP000054007">
    <property type="component" value="Unassembled WGS sequence"/>
</dbReference>
<feature type="coiled-coil region" evidence="1">
    <location>
        <begin position="295"/>
        <end position="326"/>
    </location>
</feature>
<dbReference type="AlphaFoldDB" id="A0A0D7AR36"/>
<evidence type="ECO:0000256" key="1">
    <source>
        <dbReference type="SAM" id="Coils"/>
    </source>
</evidence>
<organism evidence="3 4">
    <name type="scientific">Cylindrobasidium torrendii FP15055 ss-10</name>
    <dbReference type="NCBI Taxonomy" id="1314674"/>
    <lineage>
        <taxon>Eukaryota</taxon>
        <taxon>Fungi</taxon>
        <taxon>Dikarya</taxon>
        <taxon>Basidiomycota</taxon>
        <taxon>Agaricomycotina</taxon>
        <taxon>Agaricomycetes</taxon>
        <taxon>Agaricomycetidae</taxon>
        <taxon>Agaricales</taxon>
        <taxon>Marasmiineae</taxon>
        <taxon>Physalacriaceae</taxon>
        <taxon>Cylindrobasidium</taxon>
    </lineage>
</organism>
<gene>
    <name evidence="3" type="ORF">CYLTODRAFT_427769</name>
</gene>
<accession>A0A0D7AR36</accession>
<keyword evidence="4" id="KW-1185">Reference proteome</keyword>
<name>A0A0D7AR36_9AGAR</name>
<feature type="compositionally biased region" description="Low complexity" evidence="2">
    <location>
        <begin position="273"/>
        <end position="289"/>
    </location>
</feature>